<evidence type="ECO:0000256" key="1">
    <source>
        <dbReference type="ARBA" id="ARBA00022723"/>
    </source>
</evidence>
<dbReference type="GO" id="GO:0008270">
    <property type="term" value="F:zinc ion binding"/>
    <property type="evidence" value="ECO:0007669"/>
    <property type="project" value="UniProtKB-KW"/>
</dbReference>
<keyword evidence="1" id="KW-0479">Metal-binding</keyword>
<evidence type="ECO:0000313" key="8">
    <source>
        <dbReference type="EMBL" id="KAF1747306.1"/>
    </source>
</evidence>
<keyword evidence="6" id="KW-0812">Transmembrane</keyword>
<accession>A0A6A5FXH4</accession>
<dbReference type="EMBL" id="WUAV01000006">
    <property type="protein sequence ID" value="KAF1747306.1"/>
    <property type="molecule type" value="Genomic_DNA"/>
</dbReference>
<evidence type="ECO:0000313" key="9">
    <source>
        <dbReference type="Proteomes" id="UP000483820"/>
    </source>
</evidence>
<dbReference type="InterPro" id="IPR013083">
    <property type="entry name" value="Znf_RING/FYVE/PHD"/>
</dbReference>
<feature type="coiled-coil region" evidence="5">
    <location>
        <begin position="113"/>
        <end position="162"/>
    </location>
</feature>
<keyword evidence="6" id="KW-0472">Membrane</keyword>
<dbReference type="Proteomes" id="UP000483820">
    <property type="component" value="Chromosome X"/>
</dbReference>
<gene>
    <name evidence="8" type="ORF">GCK72_023768</name>
</gene>
<dbReference type="Gene3D" id="3.30.40.10">
    <property type="entry name" value="Zinc/RING finger domain, C3HC4 (zinc finger)"/>
    <property type="match status" value="1"/>
</dbReference>
<dbReference type="InterPro" id="IPR001841">
    <property type="entry name" value="Znf_RING"/>
</dbReference>
<comment type="caution">
    <text evidence="8">The sequence shown here is derived from an EMBL/GenBank/DDBJ whole genome shotgun (WGS) entry which is preliminary data.</text>
</comment>
<dbReference type="CTD" id="9803654"/>
<evidence type="ECO:0000256" key="2">
    <source>
        <dbReference type="ARBA" id="ARBA00022771"/>
    </source>
</evidence>
<evidence type="ECO:0000256" key="4">
    <source>
        <dbReference type="PROSITE-ProRule" id="PRU00175"/>
    </source>
</evidence>
<evidence type="ECO:0000259" key="7">
    <source>
        <dbReference type="PROSITE" id="PS50089"/>
    </source>
</evidence>
<dbReference type="PROSITE" id="PS00518">
    <property type="entry name" value="ZF_RING_1"/>
    <property type="match status" value="1"/>
</dbReference>
<organism evidence="8 9">
    <name type="scientific">Caenorhabditis remanei</name>
    <name type="common">Caenorhabditis vulgaris</name>
    <dbReference type="NCBI Taxonomy" id="31234"/>
    <lineage>
        <taxon>Eukaryota</taxon>
        <taxon>Metazoa</taxon>
        <taxon>Ecdysozoa</taxon>
        <taxon>Nematoda</taxon>
        <taxon>Chromadorea</taxon>
        <taxon>Rhabditida</taxon>
        <taxon>Rhabditina</taxon>
        <taxon>Rhabditomorpha</taxon>
        <taxon>Rhabditoidea</taxon>
        <taxon>Rhabditidae</taxon>
        <taxon>Peloderinae</taxon>
        <taxon>Caenorhabditis</taxon>
    </lineage>
</organism>
<dbReference type="SUPFAM" id="SSF57850">
    <property type="entry name" value="RING/U-box"/>
    <property type="match status" value="1"/>
</dbReference>
<proteinExistence type="predicted"/>
<evidence type="ECO:0000256" key="5">
    <source>
        <dbReference type="SAM" id="Coils"/>
    </source>
</evidence>
<evidence type="ECO:0000256" key="6">
    <source>
        <dbReference type="SAM" id="Phobius"/>
    </source>
</evidence>
<dbReference type="InterPro" id="IPR017907">
    <property type="entry name" value="Znf_RING_CS"/>
</dbReference>
<keyword evidence="6" id="KW-1133">Transmembrane helix</keyword>
<dbReference type="PANTHER" id="PTHR25462">
    <property type="entry name" value="BONUS, ISOFORM C-RELATED"/>
    <property type="match status" value="1"/>
</dbReference>
<dbReference type="PANTHER" id="PTHR25462:SF296">
    <property type="entry name" value="MEIOTIC P26, ISOFORM F"/>
    <property type="match status" value="1"/>
</dbReference>
<feature type="domain" description="RING-type" evidence="7">
    <location>
        <begin position="48"/>
        <end position="99"/>
    </location>
</feature>
<dbReference type="Pfam" id="PF13445">
    <property type="entry name" value="zf-RING_UBOX"/>
    <property type="match status" value="1"/>
</dbReference>
<feature type="transmembrane region" description="Helical" evidence="6">
    <location>
        <begin position="171"/>
        <end position="191"/>
    </location>
</feature>
<reference evidence="8 9" key="1">
    <citation type="submission" date="2019-12" db="EMBL/GenBank/DDBJ databases">
        <title>Chromosome-level assembly of the Caenorhabditis remanei genome.</title>
        <authorList>
            <person name="Teterina A.A."/>
            <person name="Willis J.H."/>
            <person name="Phillips P.C."/>
        </authorList>
    </citation>
    <scope>NUCLEOTIDE SEQUENCE [LARGE SCALE GENOMIC DNA]</scope>
    <source>
        <strain evidence="8 9">PX506</strain>
        <tissue evidence="8">Whole organism</tissue>
    </source>
</reference>
<name>A0A6A5FXH4_CAERE</name>
<dbReference type="InterPro" id="IPR047153">
    <property type="entry name" value="TRIM45/56/19-like"/>
</dbReference>
<dbReference type="GO" id="GO:0061630">
    <property type="term" value="F:ubiquitin protein ligase activity"/>
    <property type="evidence" value="ECO:0007669"/>
    <property type="project" value="TreeGrafter"/>
</dbReference>
<keyword evidence="3" id="KW-0862">Zinc</keyword>
<dbReference type="SMART" id="SM00184">
    <property type="entry name" value="RING"/>
    <property type="match status" value="1"/>
</dbReference>
<sequence>MKQTVKQNMYGFFRRFIPKDKEKAEKRRVEKNVDESEVCVIDVETLRCVICLNIFQGIPRSLTCGHSFCHRCIDEVAHSEQMNEQRNAGRNHIQCPICRKRANMHKLVHNYALKNILDSINELAKEEEKARTAFDNTLEASNEQLRSKCIEFEKINDGLKKEMNERRRKEYYNYVAITLFVIFYIVLTTAFGN</sequence>
<dbReference type="GeneID" id="9803654"/>
<dbReference type="AlphaFoldDB" id="A0A6A5FXH4"/>
<dbReference type="KEGG" id="crq:GCK72_023768"/>
<dbReference type="PROSITE" id="PS50089">
    <property type="entry name" value="ZF_RING_2"/>
    <property type="match status" value="1"/>
</dbReference>
<evidence type="ECO:0000256" key="3">
    <source>
        <dbReference type="ARBA" id="ARBA00022833"/>
    </source>
</evidence>
<dbReference type="InterPro" id="IPR027370">
    <property type="entry name" value="Znf-RING_euk"/>
</dbReference>
<keyword evidence="2 4" id="KW-0863">Zinc-finger</keyword>
<protein>
    <recommendedName>
        <fullName evidence="7">RING-type domain-containing protein</fullName>
    </recommendedName>
</protein>
<dbReference type="RefSeq" id="XP_003109510.2">
    <property type="nucleotide sequence ID" value="XM_003109462.2"/>
</dbReference>
<keyword evidence="5" id="KW-0175">Coiled coil</keyword>